<dbReference type="GO" id="GO:0005829">
    <property type="term" value="C:cytosol"/>
    <property type="evidence" value="ECO:0007669"/>
    <property type="project" value="TreeGrafter"/>
</dbReference>
<dbReference type="UniPathway" id="UPA00219"/>
<dbReference type="GO" id="GO:0005524">
    <property type="term" value="F:ATP binding"/>
    <property type="evidence" value="ECO:0007669"/>
    <property type="project" value="UniProtKB-UniRule"/>
</dbReference>
<feature type="binding site" evidence="17">
    <location>
        <position position="300"/>
    </location>
    <ligand>
        <name>Mg(2+)</name>
        <dbReference type="ChEBI" id="CHEBI:18420"/>
        <label>1</label>
    </ligand>
</feature>
<dbReference type="Gene3D" id="3.30.470.20">
    <property type="entry name" value="ATP-grasp fold, B domain"/>
    <property type="match status" value="1"/>
</dbReference>
<dbReference type="PROSITE" id="PS00843">
    <property type="entry name" value="DALA_DALA_LIGASE_1"/>
    <property type="match status" value="1"/>
</dbReference>
<feature type="binding site" evidence="17">
    <location>
        <position position="315"/>
    </location>
    <ligand>
        <name>Mg(2+)</name>
        <dbReference type="ChEBI" id="CHEBI:18420"/>
        <label>2</label>
    </ligand>
</feature>
<evidence type="ECO:0000256" key="17">
    <source>
        <dbReference type="PIRSR" id="PIRSR039102-3"/>
    </source>
</evidence>
<dbReference type="PANTHER" id="PTHR23132">
    <property type="entry name" value="D-ALANINE--D-ALANINE LIGASE"/>
    <property type="match status" value="1"/>
</dbReference>
<evidence type="ECO:0000313" key="20">
    <source>
        <dbReference type="EMBL" id="QOL81975.1"/>
    </source>
</evidence>
<keyword evidence="6 16" id="KW-0547">Nucleotide-binding</keyword>
<dbReference type="Gene3D" id="3.30.1490.20">
    <property type="entry name" value="ATP-grasp fold, A domain"/>
    <property type="match status" value="1"/>
</dbReference>
<evidence type="ECO:0000256" key="1">
    <source>
        <dbReference type="ARBA" id="ARBA00001936"/>
    </source>
</evidence>
<evidence type="ECO:0000256" key="4">
    <source>
        <dbReference type="ARBA" id="ARBA00022598"/>
    </source>
</evidence>
<feature type="binding site" evidence="16">
    <location>
        <begin position="185"/>
        <end position="186"/>
    </location>
    <ligand>
        <name>ATP</name>
        <dbReference type="ChEBI" id="CHEBI:30616"/>
    </ligand>
</feature>
<evidence type="ECO:0000256" key="16">
    <source>
        <dbReference type="PIRSR" id="PIRSR039102-2"/>
    </source>
</evidence>
<comment type="similarity">
    <text evidence="3 14">Belongs to the D-alanine--D-alanine ligase family.</text>
</comment>
<comment type="catalytic activity">
    <reaction evidence="13 14">
        <text>2 D-alanine + ATP = D-alanyl-D-alanine + ADP + phosphate + H(+)</text>
        <dbReference type="Rhea" id="RHEA:11224"/>
        <dbReference type="ChEBI" id="CHEBI:15378"/>
        <dbReference type="ChEBI" id="CHEBI:30616"/>
        <dbReference type="ChEBI" id="CHEBI:43474"/>
        <dbReference type="ChEBI" id="CHEBI:57416"/>
        <dbReference type="ChEBI" id="CHEBI:57822"/>
        <dbReference type="ChEBI" id="CHEBI:456216"/>
        <dbReference type="EC" id="6.3.2.4"/>
    </reaction>
</comment>
<dbReference type="SUPFAM" id="SSF56059">
    <property type="entry name" value="Glutathione synthetase ATP-binding domain-like"/>
    <property type="match status" value="1"/>
</dbReference>
<dbReference type="HAMAP" id="MF_00047">
    <property type="entry name" value="Dala_Dala_lig"/>
    <property type="match status" value="1"/>
</dbReference>
<dbReference type="InterPro" id="IPR000291">
    <property type="entry name" value="D-Ala_lig_Van_CS"/>
</dbReference>
<evidence type="ECO:0000256" key="3">
    <source>
        <dbReference type="ARBA" id="ARBA00010871"/>
    </source>
</evidence>
<feature type="binding site" evidence="17">
    <location>
        <position position="313"/>
    </location>
    <ligand>
        <name>Mg(2+)</name>
        <dbReference type="ChEBI" id="CHEBI:18420"/>
        <label>2</label>
    </ligand>
</feature>
<evidence type="ECO:0000256" key="8">
    <source>
        <dbReference type="ARBA" id="ARBA00022842"/>
    </source>
</evidence>
<dbReference type="PROSITE" id="PS50975">
    <property type="entry name" value="ATP_GRASP"/>
    <property type="match status" value="1"/>
</dbReference>
<dbReference type="KEGG" id="pshq:F3W81_14750"/>
<keyword evidence="9 14" id="KW-0133">Cell shape</keyword>
<dbReference type="FunFam" id="3.30.470.20:FF:000008">
    <property type="entry name" value="D-alanine--D-alanine ligase"/>
    <property type="match status" value="1"/>
</dbReference>
<evidence type="ECO:0000256" key="9">
    <source>
        <dbReference type="ARBA" id="ARBA00022960"/>
    </source>
</evidence>
<organism evidence="20 21">
    <name type="scientific">Pseudooceanicola spongiae</name>
    <dbReference type="NCBI Taxonomy" id="2613965"/>
    <lineage>
        <taxon>Bacteria</taxon>
        <taxon>Pseudomonadati</taxon>
        <taxon>Pseudomonadota</taxon>
        <taxon>Alphaproteobacteria</taxon>
        <taxon>Rhodobacterales</taxon>
        <taxon>Paracoccaceae</taxon>
        <taxon>Pseudooceanicola</taxon>
    </lineage>
</organism>
<keyword evidence="14" id="KW-0963">Cytoplasm</keyword>
<dbReference type="NCBIfam" id="TIGR01205">
    <property type="entry name" value="D_ala_D_alaTIGR"/>
    <property type="match status" value="1"/>
</dbReference>
<name>A0A7L9WNJ5_9RHOB</name>
<evidence type="ECO:0000313" key="21">
    <source>
        <dbReference type="Proteomes" id="UP000594118"/>
    </source>
</evidence>
<evidence type="ECO:0000256" key="5">
    <source>
        <dbReference type="ARBA" id="ARBA00022723"/>
    </source>
</evidence>
<dbReference type="PIRSF" id="PIRSF039102">
    <property type="entry name" value="Ddl/VanB"/>
    <property type="match status" value="1"/>
</dbReference>
<dbReference type="AlphaFoldDB" id="A0A7L9WNJ5"/>
<dbReference type="InterPro" id="IPR016185">
    <property type="entry name" value="PreATP-grasp_dom_sf"/>
</dbReference>
<evidence type="ECO:0000256" key="15">
    <source>
        <dbReference type="PIRSR" id="PIRSR039102-1"/>
    </source>
</evidence>
<dbReference type="Proteomes" id="UP000594118">
    <property type="component" value="Chromosome"/>
</dbReference>
<accession>A0A7L9WNJ5</accession>
<proteinExistence type="inferred from homology"/>
<keyword evidence="4 14" id="KW-0436">Ligase</keyword>
<evidence type="ECO:0000256" key="2">
    <source>
        <dbReference type="ARBA" id="ARBA00003921"/>
    </source>
</evidence>
<dbReference type="GO" id="GO:0046872">
    <property type="term" value="F:metal ion binding"/>
    <property type="evidence" value="ECO:0007669"/>
    <property type="project" value="UniProtKB-KW"/>
</dbReference>
<keyword evidence="10 14" id="KW-0573">Peptidoglycan synthesis</keyword>
<dbReference type="PANTHER" id="PTHR23132:SF25">
    <property type="entry name" value="D-ALANINE--D-ALANINE LIGASE A"/>
    <property type="match status" value="1"/>
</dbReference>
<dbReference type="InterPro" id="IPR005905">
    <property type="entry name" value="D_ala_D_ala"/>
</dbReference>
<evidence type="ECO:0000256" key="6">
    <source>
        <dbReference type="ARBA" id="ARBA00022741"/>
    </source>
</evidence>
<dbReference type="PROSITE" id="PS00844">
    <property type="entry name" value="DALA_DALA_LIGASE_2"/>
    <property type="match status" value="1"/>
</dbReference>
<dbReference type="InterPro" id="IPR011095">
    <property type="entry name" value="Dala_Dala_lig_C"/>
</dbReference>
<reference evidence="20 21" key="1">
    <citation type="submission" date="2019-10" db="EMBL/GenBank/DDBJ databases">
        <title>Pseudopuniceibacterium sp. HQ09 islated from Antarctica.</title>
        <authorList>
            <person name="Liao L."/>
            <person name="Su S."/>
            <person name="Chen B."/>
            <person name="Yu Y."/>
        </authorList>
    </citation>
    <scope>NUCLEOTIDE SEQUENCE [LARGE SCALE GENOMIC DNA]</scope>
    <source>
        <strain evidence="20 21">HQ09</strain>
    </source>
</reference>
<dbReference type="NCBIfam" id="NF002528">
    <property type="entry name" value="PRK01966.1-4"/>
    <property type="match status" value="1"/>
</dbReference>
<evidence type="ECO:0000256" key="7">
    <source>
        <dbReference type="ARBA" id="ARBA00022840"/>
    </source>
</evidence>
<dbReference type="EC" id="6.3.2.4" evidence="14"/>
<feature type="active site" evidence="15">
    <location>
        <position position="22"/>
    </location>
</feature>
<feature type="binding site" evidence="16">
    <location>
        <begin position="312"/>
        <end position="313"/>
    </location>
    <ligand>
        <name>ATP</name>
        <dbReference type="ChEBI" id="CHEBI:30616"/>
    </ligand>
</feature>
<comment type="pathway">
    <text evidence="14">Cell wall biogenesis; peptidoglycan biosynthesis.</text>
</comment>
<dbReference type="GO" id="GO:0009252">
    <property type="term" value="P:peptidoglycan biosynthetic process"/>
    <property type="evidence" value="ECO:0007669"/>
    <property type="project" value="UniProtKB-UniRule"/>
</dbReference>
<comment type="subcellular location">
    <subcellularLocation>
        <location evidence="14">Cytoplasm</location>
    </subcellularLocation>
</comment>
<feature type="domain" description="ATP-grasp" evidence="19">
    <location>
        <begin position="141"/>
        <end position="346"/>
    </location>
</feature>
<feature type="binding site" evidence="17">
    <location>
        <position position="313"/>
    </location>
    <ligand>
        <name>Mg(2+)</name>
        <dbReference type="ChEBI" id="CHEBI:18420"/>
        <label>1</label>
    </ligand>
</feature>
<feature type="binding site" evidence="16">
    <location>
        <begin position="215"/>
        <end position="222"/>
    </location>
    <ligand>
        <name>ATP</name>
        <dbReference type="ChEBI" id="CHEBI:30616"/>
    </ligand>
</feature>
<dbReference type="GO" id="GO:0071555">
    <property type="term" value="P:cell wall organization"/>
    <property type="evidence" value="ECO:0007669"/>
    <property type="project" value="UniProtKB-KW"/>
</dbReference>
<comment type="cofactor">
    <cofactor evidence="17">
        <name>Mg(2+)</name>
        <dbReference type="ChEBI" id="CHEBI:18420"/>
    </cofactor>
    <cofactor evidence="17">
        <name>Mn(2+)</name>
        <dbReference type="ChEBI" id="CHEBI:29035"/>
    </cofactor>
    <text evidence="17">Binds 2 magnesium or manganese ions per subunit.</text>
</comment>
<feature type="binding site" evidence="16">
    <location>
        <begin position="177"/>
        <end position="179"/>
    </location>
    <ligand>
        <name>ATP</name>
        <dbReference type="ChEBI" id="CHEBI:30616"/>
    </ligand>
</feature>
<protein>
    <recommendedName>
        <fullName evidence="14">D-alanine--D-alanine ligase</fullName>
        <ecNumber evidence="14">6.3.2.4</ecNumber>
    </recommendedName>
    <alternativeName>
        <fullName evidence="14">D-Ala-D-Ala ligase</fullName>
    </alternativeName>
    <alternativeName>
        <fullName evidence="14">D-alanylalanine synthetase</fullName>
    </alternativeName>
</protein>
<keyword evidence="7 18" id="KW-0067">ATP-binding</keyword>
<dbReference type="GO" id="GO:0008716">
    <property type="term" value="F:D-alanine-D-alanine ligase activity"/>
    <property type="evidence" value="ECO:0007669"/>
    <property type="project" value="UniProtKB-UniRule"/>
</dbReference>
<dbReference type="Gene3D" id="3.40.50.20">
    <property type="match status" value="1"/>
</dbReference>
<comment type="function">
    <text evidence="2 14">Cell wall formation.</text>
</comment>
<dbReference type="RefSeq" id="WP_193079889.1">
    <property type="nucleotide sequence ID" value="NZ_CP045201.1"/>
</dbReference>
<keyword evidence="11 17" id="KW-0464">Manganese</keyword>
<evidence type="ECO:0000256" key="10">
    <source>
        <dbReference type="ARBA" id="ARBA00022984"/>
    </source>
</evidence>
<dbReference type="InterPro" id="IPR011761">
    <property type="entry name" value="ATP-grasp"/>
</dbReference>
<dbReference type="EMBL" id="CP045201">
    <property type="protein sequence ID" value="QOL81975.1"/>
    <property type="molecule type" value="Genomic_DNA"/>
</dbReference>
<evidence type="ECO:0000256" key="12">
    <source>
        <dbReference type="ARBA" id="ARBA00023316"/>
    </source>
</evidence>
<dbReference type="Pfam" id="PF07478">
    <property type="entry name" value="Dala_Dala_lig_C"/>
    <property type="match status" value="1"/>
</dbReference>
<feature type="active site" evidence="15">
    <location>
        <position position="185"/>
    </location>
</feature>
<gene>
    <name evidence="14" type="primary">ddl</name>
    <name evidence="20" type="ORF">F3W81_14750</name>
</gene>
<dbReference type="InterPro" id="IPR013815">
    <property type="entry name" value="ATP_grasp_subdomain_1"/>
</dbReference>
<keyword evidence="21" id="KW-1185">Reference proteome</keyword>
<evidence type="ECO:0000256" key="11">
    <source>
        <dbReference type="ARBA" id="ARBA00023211"/>
    </source>
</evidence>
<feature type="binding site" evidence="16">
    <location>
        <position position="137"/>
    </location>
    <ligand>
        <name>ATP</name>
        <dbReference type="ChEBI" id="CHEBI:30616"/>
    </ligand>
</feature>
<comment type="cofactor">
    <cofactor evidence="1">
        <name>Mn(2+)</name>
        <dbReference type="ChEBI" id="CHEBI:29035"/>
    </cofactor>
</comment>
<feature type="active site" evidence="15">
    <location>
        <position position="324"/>
    </location>
</feature>
<keyword evidence="8 17" id="KW-0460">Magnesium</keyword>
<evidence type="ECO:0000256" key="14">
    <source>
        <dbReference type="HAMAP-Rule" id="MF_00047"/>
    </source>
</evidence>
<keyword evidence="12 14" id="KW-0961">Cell wall biogenesis/degradation</keyword>
<dbReference type="SUPFAM" id="SSF52440">
    <property type="entry name" value="PreATP-grasp domain"/>
    <property type="match status" value="1"/>
</dbReference>
<dbReference type="GO" id="GO:0008360">
    <property type="term" value="P:regulation of cell shape"/>
    <property type="evidence" value="ECO:0007669"/>
    <property type="project" value="UniProtKB-KW"/>
</dbReference>
<dbReference type="Pfam" id="PF01820">
    <property type="entry name" value="Dala_Dala_lig_N"/>
    <property type="match status" value="1"/>
</dbReference>
<evidence type="ECO:0000256" key="18">
    <source>
        <dbReference type="PROSITE-ProRule" id="PRU00409"/>
    </source>
</evidence>
<keyword evidence="5 17" id="KW-0479">Metal-binding</keyword>
<evidence type="ECO:0000259" key="19">
    <source>
        <dbReference type="PROSITE" id="PS50975"/>
    </source>
</evidence>
<sequence length="356" mass="37197">MTRTPDTKRLRILILFGGRSDEHEVSILSATNVMAAIDRAAFDPVPVYVARDGVWRLSDFVDGALSLPVAGAAICPVPGGRGQVVCLDGSALAPVDAIFPVLHGQWGEDGAVPGVAAVAQIPLVGCGILGSANALDKEMAKRLLAGAGLPVARAVTLRADAPVAFEVLAQELGLPFFLKPATQGSSVGVGKVSNAVEYHEVLERGFALDRKMLAEAFVAGREVECAVLEEADGTLIVSRPGEIVPGAGHAFYTYDAKYIDADGADLRVPADLPEAQEAHIRARAAEAFRAVGCDGMARVDFFLLPDGALIVNELNTIPGFTDVSMYAKVMAVSGVPYGEVISRLIAHGIARFQAGG</sequence>
<evidence type="ECO:0000256" key="13">
    <source>
        <dbReference type="ARBA" id="ARBA00047614"/>
    </source>
</evidence>
<dbReference type="InterPro" id="IPR011127">
    <property type="entry name" value="Dala_Dala_lig_N"/>
</dbReference>